<reference evidence="1 2" key="1">
    <citation type="submission" date="2016-03" db="EMBL/GenBank/DDBJ databases">
        <title>Draft genome sequence of the Fonsecaea monophora CBS 269.37.</title>
        <authorList>
            <person name="Bombassaro A."/>
            <person name="Vinicius W.A."/>
            <person name="De Hoog S."/>
            <person name="Sun J."/>
            <person name="Souza E.M."/>
            <person name="Raittz R.T."/>
            <person name="Costa F."/>
            <person name="Leao A.C."/>
            <person name="Tadra-Sfeir M.Z."/>
            <person name="Baura V."/>
            <person name="Balsanelli E."/>
            <person name="Pedrosa F.O."/>
            <person name="Moreno L.F."/>
            <person name="Steffens M.B."/>
            <person name="Xi L."/>
            <person name="Bocca A.L."/>
            <person name="Felipe M.S."/>
            <person name="Teixeira M."/>
            <person name="Telles Filho F.Q."/>
            <person name="Azevedo C.M."/>
            <person name="Gomes R."/>
            <person name="Vicente V.A."/>
        </authorList>
    </citation>
    <scope>NUCLEOTIDE SEQUENCE [LARGE SCALE GENOMIC DNA]</scope>
    <source>
        <strain evidence="1 2">CBS 269.37</strain>
    </source>
</reference>
<sequence>MDANKASQPAEKVTALTKPQSVSLCPRIANFLPCVLTQAANSFDLGKFKFDKGKGKGVQDDKVIEARTKLARAMAERLVNGGSLRQIGFQNNMTGDQAGRLIAELALQASKKKTEDSPKA</sequence>
<comment type="caution">
    <text evidence="1">The sequence shown here is derived from an EMBL/GenBank/DDBJ whole genome shotgun (WGS) entry which is preliminary data.</text>
</comment>
<dbReference type="EMBL" id="LVKK01000085">
    <property type="protein sequence ID" value="OAG36690.1"/>
    <property type="molecule type" value="Genomic_DNA"/>
</dbReference>
<dbReference type="GeneID" id="34604212"/>
<evidence type="ECO:0000313" key="2">
    <source>
        <dbReference type="Proteomes" id="UP000077002"/>
    </source>
</evidence>
<name>A0A177EZL4_9EURO</name>
<accession>A0A177EZL4</accession>
<dbReference type="RefSeq" id="XP_022508642.1">
    <property type="nucleotide sequence ID" value="XM_022659012.1"/>
</dbReference>
<proteinExistence type="predicted"/>
<dbReference type="AlphaFoldDB" id="A0A177EZL4"/>
<gene>
    <name evidence="1" type="ORF">AYO21_09074</name>
</gene>
<organism evidence="1 2">
    <name type="scientific">Fonsecaea monophora</name>
    <dbReference type="NCBI Taxonomy" id="254056"/>
    <lineage>
        <taxon>Eukaryota</taxon>
        <taxon>Fungi</taxon>
        <taxon>Dikarya</taxon>
        <taxon>Ascomycota</taxon>
        <taxon>Pezizomycotina</taxon>
        <taxon>Eurotiomycetes</taxon>
        <taxon>Chaetothyriomycetidae</taxon>
        <taxon>Chaetothyriales</taxon>
        <taxon>Herpotrichiellaceae</taxon>
        <taxon>Fonsecaea</taxon>
    </lineage>
</organism>
<protein>
    <submittedName>
        <fullName evidence="1">Uncharacterized protein</fullName>
    </submittedName>
</protein>
<dbReference type="OrthoDB" id="10445811at2759"/>
<dbReference type="Proteomes" id="UP000077002">
    <property type="component" value="Unassembled WGS sequence"/>
</dbReference>
<keyword evidence="2" id="KW-1185">Reference proteome</keyword>
<evidence type="ECO:0000313" key="1">
    <source>
        <dbReference type="EMBL" id="OAG36690.1"/>
    </source>
</evidence>